<sequence length="112" mass="12474">MSDEPRAHATGRRKRVLLTTALVLAAIAAETVVMRRRGYGVGLKTIVRCRDGHLFTTIWIPGASLKSLRFGIVRLQYCPVGRHFTTVRPLKDDELTEKTRSIAGLVHDVPIP</sequence>
<dbReference type="EMBL" id="BAAAQM010000038">
    <property type="protein sequence ID" value="GAA1987197.1"/>
    <property type="molecule type" value="Genomic_DNA"/>
</dbReference>
<protein>
    <submittedName>
        <fullName evidence="1">Uncharacterized protein</fullName>
    </submittedName>
</protein>
<comment type="caution">
    <text evidence="1">The sequence shown here is derived from an EMBL/GenBank/DDBJ whole genome shotgun (WGS) entry which is preliminary data.</text>
</comment>
<accession>A0ABN2SI94</accession>
<proteinExistence type="predicted"/>
<keyword evidence="2" id="KW-1185">Reference proteome</keyword>
<gene>
    <name evidence="1" type="ORF">GCM10009838_57420</name>
</gene>
<dbReference type="Proteomes" id="UP001499854">
    <property type="component" value="Unassembled WGS sequence"/>
</dbReference>
<evidence type="ECO:0000313" key="1">
    <source>
        <dbReference type="EMBL" id="GAA1987197.1"/>
    </source>
</evidence>
<reference evidence="1 2" key="1">
    <citation type="journal article" date="2019" name="Int. J. Syst. Evol. Microbiol.">
        <title>The Global Catalogue of Microorganisms (GCM) 10K type strain sequencing project: providing services to taxonomists for standard genome sequencing and annotation.</title>
        <authorList>
            <consortium name="The Broad Institute Genomics Platform"/>
            <consortium name="The Broad Institute Genome Sequencing Center for Infectious Disease"/>
            <person name="Wu L."/>
            <person name="Ma J."/>
        </authorList>
    </citation>
    <scope>NUCLEOTIDE SEQUENCE [LARGE SCALE GENOMIC DNA]</scope>
    <source>
        <strain evidence="1 2">JCM 16013</strain>
    </source>
</reference>
<name>A0ABN2SI94_9ACTN</name>
<dbReference type="RefSeq" id="WP_344660252.1">
    <property type="nucleotide sequence ID" value="NZ_BAAAQM010000038.1"/>
</dbReference>
<organism evidence="1 2">
    <name type="scientific">Catenulispora subtropica</name>
    <dbReference type="NCBI Taxonomy" id="450798"/>
    <lineage>
        <taxon>Bacteria</taxon>
        <taxon>Bacillati</taxon>
        <taxon>Actinomycetota</taxon>
        <taxon>Actinomycetes</taxon>
        <taxon>Catenulisporales</taxon>
        <taxon>Catenulisporaceae</taxon>
        <taxon>Catenulispora</taxon>
    </lineage>
</organism>
<evidence type="ECO:0000313" key="2">
    <source>
        <dbReference type="Proteomes" id="UP001499854"/>
    </source>
</evidence>